<dbReference type="Pfam" id="PF17851">
    <property type="entry name" value="GH43_C2"/>
    <property type="match status" value="1"/>
</dbReference>
<dbReference type="PANTHER" id="PTHR42812:SF17">
    <property type="entry name" value="BETA-XYLOSIDASE C-TERMINAL CONCANAVALIN A-LIKE DOMAIN-CONTAINING PROTEIN-RELATED"/>
    <property type="match status" value="1"/>
</dbReference>
<dbReference type="EMBL" id="JAPEVB010000002">
    <property type="protein sequence ID" value="KAJ4393586.1"/>
    <property type="molecule type" value="Genomic_DNA"/>
</dbReference>
<evidence type="ECO:0000256" key="6">
    <source>
        <dbReference type="RuleBase" id="RU361187"/>
    </source>
</evidence>
<evidence type="ECO:0000256" key="5">
    <source>
        <dbReference type="PIRSR" id="PIRSR606710-2"/>
    </source>
</evidence>
<dbReference type="InterPro" id="IPR013320">
    <property type="entry name" value="ConA-like_dom_sf"/>
</dbReference>
<dbReference type="OrthoDB" id="2139957at2759"/>
<feature type="chain" id="PRO_5040737848" description="Beta-xylosidase C-terminal Concanavalin A-like domain-containing protein" evidence="7">
    <location>
        <begin position="25"/>
        <end position="591"/>
    </location>
</feature>
<proteinExistence type="inferred from homology"/>
<gene>
    <name evidence="9" type="ORF">N0V93_002799</name>
</gene>
<evidence type="ECO:0000256" key="7">
    <source>
        <dbReference type="SAM" id="SignalP"/>
    </source>
</evidence>
<dbReference type="InterPro" id="IPR051795">
    <property type="entry name" value="Glycosyl_Hydrlase_43"/>
</dbReference>
<keyword evidence="7" id="KW-0732">Signal</keyword>
<comment type="similarity">
    <text evidence="1 6">Belongs to the glycosyl hydrolase 43 family.</text>
</comment>
<dbReference type="SUPFAM" id="SSF49899">
    <property type="entry name" value="Concanavalin A-like lectins/glucanases"/>
    <property type="match status" value="1"/>
</dbReference>
<comment type="caution">
    <text evidence="9">The sequence shown here is derived from an EMBL/GenBank/DDBJ whole genome shotgun (WGS) entry which is preliminary data.</text>
</comment>
<protein>
    <recommendedName>
        <fullName evidence="8">Beta-xylosidase C-terminal Concanavalin A-like domain-containing protein</fullName>
    </recommendedName>
</protein>
<feature type="site" description="Important for catalytic activity, responsible for pKa modulation of the active site Glu and correct orientation of both the proton donor and substrate" evidence="5">
    <location>
        <position position="163"/>
    </location>
</feature>
<evidence type="ECO:0000259" key="8">
    <source>
        <dbReference type="Pfam" id="PF17851"/>
    </source>
</evidence>
<reference evidence="9" key="1">
    <citation type="submission" date="2022-10" db="EMBL/GenBank/DDBJ databases">
        <title>Tapping the CABI collections for fungal endophytes: first genome assemblies for Collariella, Neodidymelliopsis, Ascochyta clinopodiicola, Didymella pomorum, Didymosphaeria variabile, Neocosmospora piperis and Neocucurbitaria cava.</title>
        <authorList>
            <person name="Hill R."/>
        </authorList>
    </citation>
    <scope>NUCLEOTIDE SEQUENCE</scope>
    <source>
        <strain evidence="9">IMI 355082</strain>
    </source>
</reference>
<keyword evidence="10" id="KW-1185">Reference proteome</keyword>
<organism evidence="9 10">
    <name type="scientific">Gnomoniopsis smithogilvyi</name>
    <dbReference type="NCBI Taxonomy" id="1191159"/>
    <lineage>
        <taxon>Eukaryota</taxon>
        <taxon>Fungi</taxon>
        <taxon>Dikarya</taxon>
        <taxon>Ascomycota</taxon>
        <taxon>Pezizomycotina</taxon>
        <taxon>Sordariomycetes</taxon>
        <taxon>Sordariomycetidae</taxon>
        <taxon>Diaporthales</taxon>
        <taxon>Gnomoniaceae</taxon>
        <taxon>Gnomoniopsis</taxon>
    </lineage>
</organism>
<feature type="active site" description="Proton acceptor" evidence="4">
    <location>
        <position position="40"/>
    </location>
</feature>
<dbReference type="InterPro" id="IPR041542">
    <property type="entry name" value="GH43_C2"/>
</dbReference>
<dbReference type="Gene3D" id="2.60.120.200">
    <property type="match status" value="1"/>
</dbReference>
<dbReference type="InterPro" id="IPR006710">
    <property type="entry name" value="Glyco_hydro_43"/>
</dbReference>
<feature type="signal peptide" evidence="7">
    <location>
        <begin position="1"/>
        <end position="24"/>
    </location>
</feature>
<dbReference type="Proteomes" id="UP001140453">
    <property type="component" value="Unassembled WGS sequence"/>
</dbReference>
<evidence type="ECO:0000256" key="2">
    <source>
        <dbReference type="ARBA" id="ARBA00022801"/>
    </source>
</evidence>
<evidence type="ECO:0000256" key="3">
    <source>
        <dbReference type="ARBA" id="ARBA00023295"/>
    </source>
</evidence>
<feature type="active site" description="Proton donor" evidence="4">
    <location>
        <position position="217"/>
    </location>
</feature>
<evidence type="ECO:0000256" key="4">
    <source>
        <dbReference type="PIRSR" id="PIRSR606710-1"/>
    </source>
</evidence>
<feature type="domain" description="Beta-xylosidase C-terminal Concanavalin A-like" evidence="8">
    <location>
        <begin position="396"/>
        <end position="583"/>
    </location>
</feature>
<evidence type="ECO:0000256" key="1">
    <source>
        <dbReference type="ARBA" id="ARBA00009865"/>
    </source>
</evidence>
<dbReference type="Pfam" id="PF04616">
    <property type="entry name" value="Glyco_hydro_43"/>
    <property type="match status" value="1"/>
</dbReference>
<dbReference type="SUPFAM" id="SSF75005">
    <property type="entry name" value="Arabinanase/levansucrase/invertase"/>
    <property type="match status" value="1"/>
</dbReference>
<accession>A0A9W8YXF3</accession>
<dbReference type="Gene3D" id="2.115.10.20">
    <property type="entry name" value="Glycosyl hydrolase domain, family 43"/>
    <property type="match status" value="1"/>
</dbReference>
<dbReference type="GO" id="GO:0005975">
    <property type="term" value="P:carbohydrate metabolic process"/>
    <property type="evidence" value="ECO:0007669"/>
    <property type="project" value="InterPro"/>
</dbReference>
<name>A0A9W8YXF3_9PEZI</name>
<dbReference type="PANTHER" id="PTHR42812">
    <property type="entry name" value="BETA-XYLOSIDASE"/>
    <property type="match status" value="1"/>
</dbReference>
<keyword evidence="2 6" id="KW-0378">Hydrolase</keyword>
<dbReference type="CDD" id="cd18833">
    <property type="entry name" value="GH43_PcXyl-like"/>
    <property type="match status" value="1"/>
</dbReference>
<dbReference type="GO" id="GO:0004553">
    <property type="term" value="F:hydrolase activity, hydrolyzing O-glycosyl compounds"/>
    <property type="evidence" value="ECO:0007669"/>
    <property type="project" value="InterPro"/>
</dbReference>
<dbReference type="AlphaFoldDB" id="A0A9W8YXF3"/>
<evidence type="ECO:0000313" key="10">
    <source>
        <dbReference type="Proteomes" id="UP001140453"/>
    </source>
</evidence>
<keyword evidence="3 6" id="KW-0326">Glycosidase</keyword>
<sequence length="591" mass="64936">MLSSNVPWRWSLAALLGECLVVRGDNSTFLNPILPGFHPDPSCIFVPEWNETFFCASSSFNAFPGIPLHASKDLQNWKLIGSVLNREEQLPGLAFTNSSTSGIWAPTIRYKNGTFWIVTTLVFDDKRATDDSSRWDNIIFKSTNPYDPSSWTNATHFTFFGYDTSPFWAADGTSYIVGSHYWKVFPALQLASVDLDTGEVLSDWQTLWNGTGGQAPEGPHLYLRDEWYYLVAAEGGTGVNHMVTAARSRNLTGPYESNPANPMLTAANTTNYFQTVGHADLFQDINGNWWGVALSTRSGPAYTNYPMGRETVRTAVTWEEGQFPVWTSISGEESGWSPLPVDTDIPGPGPFISEGDDIDFVPDSTIPEHFTYWRFPNESSFKISPEGHPDTFQLLPSTLNLTALNGNYAGPGGQTFVGRRQQDTLFTYRVTLDYAPTTLEEEAGVTAFLTQNHHLDLGVVSLPANQSTGNIEGTTFTEPEDSSTLIPQIRYRGISSVAVPEPIIVPVPDAWLDGPLTFEIQAANLTHYSFSVGPGAAQSQMQTILYASNSALSYGFTGAFVGIYATSNGGSGTTPAYFSKWQYIPQGQYIS</sequence>
<evidence type="ECO:0000313" key="9">
    <source>
        <dbReference type="EMBL" id="KAJ4393586.1"/>
    </source>
</evidence>
<dbReference type="InterPro" id="IPR023296">
    <property type="entry name" value="Glyco_hydro_beta-prop_sf"/>
</dbReference>